<dbReference type="InterPro" id="IPR050491">
    <property type="entry name" value="AmpC-like"/>
</dbReference>
<evidence type="ECO:0000259" key="3">
    <source>
        <dbReference type="Pfam" id="PF11954"/>
    </source>
</evidence>
<dbReference type="EMBL" id="BAND01000023">
    <property type="protein sequence ID" value="GAJ28415.1"/>
    <property type="molecule type" value="Genomic_DNA"/>
</dbReference>
<dbReference type="Pfam" id="PF11954">
    <property type="entry name" value="DUF3471"/>
    <property type="match status" value="1"/>
</dbReference>
<dbReference type="PANTHER" id="PTHR46825">
    <property type="entry name" value="D-ALANYL-D-ALANINE-CARBOXYPEPTIDASE/ENDOPEPTIDASE AMPH"/>
    <property type="match status" value="1"/>
</dbReference>
<dbReference type="RefSeq" id="WP_042056978.1">
    <property type="nucleotide sequence ID" value="NZ_BAND01000023.1"/>
</dbReference>
<keyword evidence="1" id="KW-0732">Signal</keyword>
<dbReference type="PANTHER" id="PTHR46825:SF15">
    <property type="entry name" value="BETA-LACTAMASE-RELATED DOMAIN-CONTAINING PROTEIN"/>
    <property type="match status" value="1"/>
</dbReference>
<dbReference type="Pfam" id="PF00144">
    <property type="entry name" value="Beta-lactamase"/>
    <property type="match status" value="1"/>
</dbReference>
<dbReference type="InterPro" id="IPR001466">
    <property type="entry name" value="Beta-lactam-related"/>
</dbReference>
<feature type="domain" description="Peptidase S12 Pab87-related C-terminal" evidence="3">
    <location>
        <begin position="420"/>
        <end position="517"/>
    </location>
</feature>
<sequence>MTRRLLSLLVLLLICAGPAHGQEAGQIFPGFSTQDLDRLVAGTQAAFHVPGVAVAVIRDGKVVLAKGYGVRKAGDPAPVDSLTQFAIGSNTKAFTTAALSILVHAGKLGWEDPVWEHMPDFALADPYLTRAFIVTDLLTHHSGMEIGAGDLMLFEGSQFTRREVVDRLRYMPFTAPFRLKYAYNNLLYVTAGRLLEEVSGESWERFVQDRIMTPAGMRACTPAPHAPEPGEDRAAGHDVENGAARPVPWDNLPAVAPAGGIECSLDGMTHWARMLLGHGSLDGHVILAPDQVDTLWAPHALLPLPDYAAKTGTHFRAYGLGWFMEDFFGHKRIWHTGTIQNSTSYVSFLPEENMAVVVLTNQDDHHAPYTIATTVSAAALGHRETDWLAYFREDEAASDAARRKRAEETGPGSRARPFITLSDPELRDYAGTYHDVWRGDATVTLSPQGLRMRFARSATLAGTLHPLPHDLFLIRWDNDSDDAYVQFHRDMTGKIASISMALLEPDFSFDVQDLDLKRIR</sequence>
<protein>
    <submittedName>
        <fullName evidence="4">Beta-lactamase</fullName>
    </submittedName>
</protein>
<dbReference type="Gene3D" id="2.40.128.600">
    <property type="match status" value="1"/>
</dbReference>
<dbReference type="InterPro" id="IPR012338">
    <property type="entry name" value="Beta-lactam/transpept-like"/>
</dbReference>
<organism evidence="4 5">
    <name type="scientific">Acidomonas methanolica NBRC 104435</name>
    <dbReference type="NCBI Taxonomy" id="1231351"/>
    <lineage>
        <taxon>Bacteria</taxon>
        <taxon>Pseudomonadati</taxon>
        <taxon>Pseudomonadota</taxon>
        <taxon>Alphaproteobacteria</taxon>
        <taxon>Acetobacterales</taxon>
        <taxon>Acetobacteraceae</taxon>
        <taxon>Acidomonas</taxon>
    </lineage>
</organism>
<feature type="domain" description="Beta-lactamase-related" evidence="2">
    <location>
        <begin position="36"/>
        <end position="371"/>
    </location>
</feature>
<gene>
    <name evidence="4" type="ORF">Amme_023_008</name>
</gene>
<evidence type="ECO:0000313" key="4">
    <source>
        <dbReference type="EMBL" id="GAJ28415.1"/>
    </source>
</evidence>
<feature type="chain" id="PRO_5030001344" evidence="1">
    <location>
        <begin position="22"/>
        <end position="520"/>
    </location>
</feature>
<dbReference type="InterPro" id="IPR021860">
    <property type="entry name" value="Peptidase_S12_Pab87-rel_C"/>
</dbReference>
<keyword evidence="5" id="KW-1185">Reference proteome</keyword>
<dbReference type="AlphaFoldDB" id="A0A023D3R1"/>
<dbReference type="Gene3D" id="3.40.710.10">
    <property type="entry name" value="DD-peptidase/beta-lactamase superfamily"/>
    <property type="match status" value="1"/>
</dbReference>
<name>A0A023D3R1_ACIMT</name>
<evidence type="ECO:0000256" key="1">
    <source>
        <dbReference type="SAM" id="SignalP"/>
    </source>
</evidence>
<dbReference type="SUPFAM" id="SSF56601">
    <property type="entry name" value="beta-lactamase/transpeptidase-like"/>
    <property type="match status" value="1"/>
</dbReference>
<dbReference type="Proteomes" id="UP000019760">
    <property type="component" value="Unassembled WGS sequence"/>
</dbReference>
<reference evidence="4 5" key="2">
    <citation type="journal article" date="2014" name="FEMS Microbiol. Lett.">
        <title>Draft genomic DNA sequence of the facultatively methylotrophic bacterium Acidomonas methanolica type strain MB58.</title>
        <authorList>
            <person name="Higashiura N."/>
            <person name="Hadano H."/>
            <person name="Hirakawa H."/>
            <person name="Matsutani M."/>
            <person name="Takabe S."/>
            <person name="Matsushita K."/>
            <person name="Azuma Y."/>
        </authorList>
    </citation>
    <scope>NUCLEOTIDE SEQUENCE [LARGE SCALE GENOMIC DNA]</scope>
    <source>
        <strain evidence="4 5">MB58</strain>
    </source>
</reference>
<evidence type="ECO:0000313" key="5">
    <source>
        <dbReference type="Proteomes" id="UP000019760"/>
    </source>
</evidence>
<dbReference type="OrthoDB" id="5377981at2"/>
<evidence type="ECO:0000259" key="2">
    <source>
        <dbReference type="Pfam" id="PF00144"/>
    </source>
</evidence>
<reference evidence="5" key="1">
    <citation type="journal article" date="2014" name="FEMS Microbiol. Lett.">
        <title>Draft Genomic DNA Sequence of the Facultatively Methylotrophic Bacterium Acidomonas methanolica type strain MB58.</title>
        <authorList>
            <person name="Higashiura N."/>
            <person name="Hadano H."/>
            <person name="Hirakawa H."/>
            <person name="Matsutani M."/>
            <person name="Takabe S."/>
            <person name="Matsushita K."/>
            <person name="Azuma Y."/>
        </authorList>
    </citation>
    <scope>NUCLEOTIDE SEQUENCE [LARGE SCALE GENOMIC DNA]</scope>
    <source>
        <strain evidence="5">MB58</strain>
    </source>
</reference>
<comment type="caution">
    <text evidence="4">The sequence shown here is derived from an EMBL/GenBank/DDBJ whole genome shotgun (WGS) entry which is preliminary data.</text>
</comment>
<feature type="signal peptide" evidence="1">
    <location>
        <begin position="1"/>
        <end position="21"/>
    </location>
</feature>
<accession>A0A023D3R1</accession>
<proteinExistence type="predicted"/>